<organism evidence="15 16">
    <name type="scientific">Corynebacterium hindlerae</name>
    <dbReference type="NCBI Taxonomy" id="699041"/>
    <lineage>
        <taxon>Bacteria</taxon>
        <taxon>Bacillati</taxon>
        <taxon>Actinomycetota</taxon>
        <taxon>Actinomycetes</taxon>
        <taxon>Mycobacteriales</taxon>
        <taxon>Corynebacteriaceae</taxon>
        <taxon>Corynebacterium</taxon>
    </lineage>
</organism>
<keyword evidence="15" id="KW-0326">Glycosidase</keyword>
<dbReference type="GO" id="GO:0005737">
    <property type="term" value="C:cytoplasm"/>
    <property type="evidence" value="ECO:0007669"/>
    <property type="project" value="UniProtKB-SubCell"/>
</dbReference>
<dbReference type="InterPro" id="IPR002043">
    <property type="entry name" value="UDG_fam1"/>
</dbReference>
<dbReference type="NCBIfam" id="NF003592">
    <property type="entry name" value="PRK05254.1-5"/>
    <property type="match status" value="1"/>
</dbReference>
<dbReference type="EMBL" id="CP059833">
    <property type="protein sequence ID" value="QMV85168.1"/>
    <property type="molecule type" value="Genomic_DNA"/>
</dbReference>
<comment type="similarity">
    <text evidence="4 11 13">Belongs to the uracil-DNA glycosylase (UDG) superfamily. UNG family.</text>
</comment>
<feature type="active site" description="Proton acceptor" evidence="11 12">
    <location>
        <position position="53"/>
    </location>
</feature>
<evidence type="ECO:0000256" key="13">
    <source>
        <dbReference type="RuleBase" id="RU003780"/>
    </source>
</evidence>
<comment type="function">
    <text evidence="2 11 13">Excises uracil residues from the DNA which can arise as a result of misincorporation of dUMP residues by DNA polymerase or due to deamination of cytosine.</text>
</comment>
<sequence>MHPSWEPVFADIKADCVAMRQKVGQNFLPPEADVFRAFRTPFEDVKVLILGQDPYPTPGHAMGLSFSVARDVRPLPRSLNNIYAELNADLGIPVPQHGDLSAWAEQGVMLLNRVLTVAPGQPGSHRGLGWEPITQHVIEALVARGTPLVAVLWGRDAQSATRFLGDTPIIASAHPSPLSARRGFFGSRPFSRVNEQLVALGAEPVQWEL</sequence>
<dbReference type="HAMAP" id="MF_00148">
    <property type="entry name" value="UDG"/>
    <property type="match status" value="1"/>
</dbReference>
<keyword evidence="10 11" id="KW-0234">DNA repair</keyword>
<dbReference type="GO" id="GO:0004844">
    <property type="term" value="F:uracil DNA N-glycosylase activity"/>
    <property type="evidence" value="ECO:0007669"/>
    <property type="project" value="UniProtKB-UniRule"/>
</dbReference>
<dbReference type="InterPro" id="IPR018085">
    <property type="entry name" value="Ura-DNA_Glyclase_AS"/>
</dbReference>
<dbReference type="SMART" id="SM00987">
    <property type="entry name" value="UreE_C"/>
    <property type="match status" value="1"/>
</dbReference>
<gene>
    <name evidence="11" type="primary">ung</name>
    <name evidence="15" type="ORF">HW450_12755</name>
</gene>
<dbReference type="CDD" id="cd10027">
    <property type="entry name" value="UDG-F1-like"/>
    <property type="match status" value="1"/>
</dbReference>
<accession>A0A7G5FEX7</accession>
<dbReference type="Pfam" id="PF03167">
    <property type="entry name" value="UDG"/>
    <property type="match status" value="1"/>
</dbReference>
<dbReference type="SUPFAM" id="SSF52141">
    <property type="entry name" value="Uracil-DNA glycosylase-like"/>
    <property type="match status" value="1"/>
</dbReference>
<evidence type="ECO:0000256" key="8">
    <source>
        <dbReference type="ARBA" id="ARBA00022763"/>
    </source>
</evidence>
<evidence type="ECO:0000256" key="5">
    <source>
        <dbReference type="ARBA" id="ARBA00012030"/>
    </source>
</evidence>
<comment type="catalytic activity">
    <reaction evidence="1 11 13">
        <text>Hydrolyzes single-stranded DNA or mismatched double-stranded DNA and polynucleotides, releasing free uracil.</text>
        <dbReference type="EC" id="3.2.2.27"/>
    </reaction>
</comment>
<name>A0A7G5FEX7_9CORY</name>
<evidence type="ECO:0000256" key="1">
    <source>
        <dbReference type="ARBA" id="ARBA00001400"/>
    </source>
</evidence>
<dbReference type="InterPro" id="IPR005122">
    <property type="entry name" value="Uracil-DNA_glycosylase-like"/>
</dbReference>
<evidence type="ECO:0000256" key="2">
    <source>
        <dbReference type="ARBA" id="ARBA00002631"/>
    </source>
</evidence>
<evidence type="ECO:0000259" key="14">
    <source>
        <dbReference type="SMART" id="SM00986"/>
    </source>
</evidence>
<dbReference type="InterPro" id="IPR036895">
    <property type="entry name" value="Uracil-DNA_glycosylase-like_sf"/>
</dbReference>
<evidence type="ECO:0000256" key="6">
    <source>
        <dbReference type="ARBA" id="ARBA00018429"/>
    </source>
</evidence>
<dbReference type="SMART" id="SM00986">
    <property type="entry name" value="UDG"/>
    <property type="match status" value="1"/>
</dbReference>
<evidence type="ECO:0000313" key="16">
    <source>
        <dbReference type="Proteomes" id="UP000515570"/>
    </source>
</evidence>
<keyword evidence="9 11" id="KW-0378">Hydrolase</keyword>
<dbReference type="AlphaFoldDB" id="A0A7G5FEX7"/>
<dbReference type="NCBIfam" id="NF003589">
    <property type="entry name" value="PRK05254.1-2"/>
    <property type="match status" value="1"/>
</dbReference>
<keyword evidence="8 11" id="KW-0227">DNA damage</keyword>
<dbReference type="NCBIfam" id="NF003588">
    <property type="entry name" value="PRK05254.1-1"/>
    <property type="match status" value="1"/>
</dbReference>
<dbReference type="NCBIfam" id="TIGR00628">
    <property type="entry name" value="ung"/>
    <property type="match status" value="1"/>
</dbReference>
<dbReference type="Gene3D" id="3.40.470.10">
    <property type="entry name" value="Uracil-DNA glycosylase-like domain"/>
    <property type="match status" value="1"/>
</dbReference>
<evidence type="ECO:0000256" key="12">
    <source>
        <dbReference type="PROSITE-ProRule" id="PRU10072"/>
    </source>
</evidence>
<dbReference type="EC" id="3.2.2.27" evidence="5 11"/>
<dbReference type="PROSITE" id="PS00130">
    <property type="entry name" value="U_DNA_GLYCOSYLASE"/>
    <property type="match status" value="1"/>
</dbReference>
<dbReference type="FunFam" id="3.40.470.10:FF:000006">
    <property type="entry name" value="Uracil-DNA glycosylase"/>
    <property type="match status" value="1"/>
</dbReference>
<protein>
    <recommendedName>
        <fullName evidence="6 11">Uracil-DNA glycosylase</fullName>
        <shortName evidence="11">UDG</shortName>
        <ecNumber evidence="5 11">3.2.2.27</ecNumber>
    </recommendedName>
</protein>
<proteinExistence type="inferred from homology"/>
<evidence type="ECO:0000256" key="3">
    <source>
        <dbReference type="ARBA" id="ARBA00004496"/>
    </source>
</evidence>
<evidence type="ECO:0000313" key="15">
    <source>
        <dbReference type="EMBL" id="QMV85168.1"/>
    </source>
</evidence>
<dbReference type="GO" id="GO:0097510">
    <property type="term" value="P:base-excision repair, AP site formation via deaminated base removal"/>
    <property type="evidence" value="ECO:0007669"/>
    <property type="project" value="TreeGrafter"/>
</dbReference>
<reference evidence="15 16" key="1">
    <citation type="submission" date="2020-07" db="EMBL/GenBank/DDBJ databases">
        <title>non toxigenic Corynebacterium sp. nov from a clinical source.</title>
        <authorList>
            <person name="Bernier A.-M."/>
            <person name="Bernard K."/>
        </authorList>
    </citation>
    <scope>NUCLEOTIDE SEQUENCE [LARGE SCALE GENOMIC DNA]</scope>
    <source>
        <strain evidence="16">NML 93-0612</strain>
    </source>
</reference>
<dbReference type="PANTHER" id="PTHR11264">
    <property type="entry name" value="URACIL-DNA GLYCOSYLASE"/>
    <property type="match status" value="1"/>
</dbReference>
<evidence type="ECO:0000256" key="7">
    <source>
        <dbReference type="ARBA" id="ARBA00022490"/>
    </source>
</evidence>
<dbReference type="Proteomes" id="UP000515570">
    <property type="component" value="Chromosome"/>
</dbReference>
<dbReference type="RefSeq" id="WP_182385974.1">
    <property type="nucleotide sequence ID" value="NZ_CP059833.1"/>
</dbReference>
<keyword evidence="16" id="KW-1185">Reference proteome</keyword>
<evidence type="ECO:0000256" key="11">
    <source>
        <dbReference type="HAMAP-Rule" id="MF_00148"/>
    </source>
</evidence>
<feature type="domain" description="Uracil-DNA glycosylase-like" evidence="14">
    <location>
        <begin position="38"/>
        <end position="197"/>
    </location>
</feature>
<evidence type="ECO:0000256" key="9">
    <source>
        <dbReference type="ARBA" id="ARBA00022801"/>
    </source>
</evidence>
<evidence type="ECO:0000256" key="10">
    <source>
        <dbReference type="ARBA" id="ARBA00023204"/>
    </source>
</evidence>
<evidence type="ECO:0000256" key="4">
    <source>
        <dbReference type="ARBA" id="ARBA00008184"/>
    </source>
</evidence>
<keyword evidence="7 11" id="KW-0963">Cytoplasm</keyword>
<comment type="subcellular location">
    <subcellularLocation>
        <location evidence="3 11">Cytoplasm</location>
    </subcellularLocation>
</comment>
<dbReference type="PANTHER" id="PTHR11264:SF0">
    <property type="entry name" value="URACIL-DNA GLYCOSYLASE"/>
    <property type="match status" value="1"/>
</dbReference>